<evidence type="ECO:0000313" key="3">
    <source>
        <dbReference type="EMBL" id="KAL2728376.1"/>
    </source>
</evidence>
<evidence type="ECO:0000313" key="4">
    <source>
        <dbReference type="Proteomes" id="UP001607303"/>
    </source>
</evidence>
<feature type="domain" description="RAP" evidence="2">
    <location>
        <begin position="609"/>
        <end position="667"/>
    </location>
</feature>
<evidence type="ECO:0000259" key="2">
    <source>
        <dbReference type="PROSITE" id="PS51286"/>
    </source>
</evidence>
<feature type="domain" description="Caspase family p20" evidence="1">
    <location>
        <begin position="104"/>
        <end position="156"/>
    </location>
</feature>
<dbReference type="EMBL" id="JAYRBN010000100">
    <property type="protein sequence ID" value="KAL2728376.1"/>
    <property type="molecule type" value="Genomic_DNA"/>
</dbReference>
<dbReference type="PROSITE" id="PS51286">
    <property type="entry name" value="RAP"/>
    <property type="match status" value="1"/>
</dbReference>
<dbReference type="InterPro" id="IPR013584">
    <property type="entry name" value="RAP"/>
</dbReference>
<dbReference type="Proteomes" id="UP001607303">
    <property type="component" value="Unassembled WGS sequence"/>
</dbReference>
<accession>A0ABD2B6P0</accession>
<evidence type="ECO:0000259" key="1">
    <source>
        <dbReference type="PROSITE" id="PS50208"/>
    </source>
</evidence>
<evidence type="ECO:0008006" key="5">
    <source>
        <dbReference type="Google" id="ProtNLM"/>
    </source>
</evidence>
<organism evidence="3 4">
    <name type="scientific">Vespula maculifrons</name>
    <name type="common">Eastern yellow jacket</name>
    <name type="synonym">Wasp</name>
    <dbReference type="NCBI Taxonomy" id="7453"/>
    <lineage>
        <taxon>Eukaryota</taxon>
        <taxon>Metazoa</taxon>
        <taxon>Ecdysozoa</taxon>
        <taxon>Arthropoda</taxon>
        <taxon>Hexapoda</taxon>
        <taxon>Insecta</taxon>
        <taxon>Pterygota</taxon>
        <taxon>Neoptera</taxon>
        <taxon>Endopterygota</taxon>
        <taxon>Hymenoptera</taxon>
        <taxon>Apocrita</taxon>
        <taxon>Aculeata</taxon>
        <taxon>Vespoidea</taxon>
        <taxon>Vespidae</taxon>
        <taxon>Vespinae</taxon>
        <taxon>Vespula</taxon>
    </lineage>
</organism>
<dbReference type="PROSITE" id="PS50208">
    <property type="entry name" value="CASPASE_P20"/>
    <property type="match status" value="1"/>
</dbReference>
<proteinExistence type="predicted"/>
<keyword evidence="4" id="KW-1185">Reference proteome</keyword>
<comment type="caution">
    <text evidence="3">The sequence shown here is derived from an EMBL/GenBank/DDBJ whole genome shotgun (WGS) entry which is preliminary data.</text>
</comment>
<sequence length="672" mass="79315">MNNLIKSIIKKECRNRADLVLRLSRNINYKSGVINKMVKSKEKFNYVINVRTYGNQFINERKRCSDQNLYIYEDVNSDGRITENQYARQYLQHSIHFNETIVPQRKVEVIVTDEEAEKLLNRNWSTVDTVEVVSAFRILSYNIINKSDDDVNEIRYECILNALKENINNLTDNLLQEVLFNLLPFQKYLQDTKSFKDLIKLLDRHCEKQYKQWSINKMFLIADTFYCLDVYKNSNFIWKLLRKMNSKLNKLTPKNLVQLMFFVNINRKTPLNMYEVEVILEEHLNDLSINELGIIAMGFFKSKTKIKNPKLIKAIINRLICEINKADDITISALLKLIRYSMKYDEMINFKMLLDSIIPILPKLNLQCLMHIIHVYAKVHMYMKPLLDTVITRMYNEIKTARLKDIEKLTYALNIFSVDTTHPIYDKIIEEITNRLSNDKTEIFKQVLFKTILLSFIKIAIRGVFPLHLIKLAMDPSFINLRTDAYILGWEHSLLEYYLKIEKPEYTGPFLSEGILLTSTKRQWEIMQMNRKSMIDKIFTEIIYVLKEIILNDINLYTGRILPHSVKNHVVFGLDEKQNFISAESILSKIPDINIKKIDDTFPKNVKWIVLVVVHYKHTIRETNEPTGIIVAKLRQLKHIGYTPILITGNDWLKHSNIREKKDYLLHLIKNT</sequence>
<dbReference type="AlphaFoldDB" id="A0ABD2B6P0"/>
<protein>
    <recommendedName>
        <fullName evidence="5">RAP domain-containing protein</fullName>
    </recommendedName>
</protein>
<dbReference type="InterPro" id="IPR001309">
    <property type="entry name" value="Pept_C14_p20"/>
</dbReference>
<gene>
    <name evidence="3" type="ORF">V1477_017652</name>
</gene>
<name>A0ABD2B6P0_VESMC</name>
<reference evidence="3 4" key="1">
    <citation type="journal article" date="2024" name="Ann. Entomol. Soc. Am.">
        <title>Genomic analyses of the southern and eastern yellowjacket wasps (Hymenoptera: Vespidae) reveal evolutionary signatures of social life.</title>
        <authorList>
            <person name="Catto M.A."/>
            <person name="Caine P.B."/>
            <person name="Orr S.E."/>
            <person name="Hunt B.G."/>
            <person name="Goodisman M.A.D."/>
        </authorList>
    </citation>
    <scope>NUCLEOTIDE SEQUENCE [LARGE SCALE GENOMIC DNA]</scope>
    <source>
        <strain evidence="3">232</strain>
        <tissue evidence="3">Head and thorax</tissue>
    </source>
</reference>